<feature type="domain" description="VWFA" evidence="1">
    <location>
        <begin position="22"/>
        <end position="132"/>
    </location>
</feature>
<proteinExistence type="predicted"/>
<evidence type="ECO:0000313" key="3">
    <source>
        <dbReference type="Proteomes" id="UP001186944"/>
    </source>
</evidence>
<dbReference type="InterPro" id="IPR002035">
    <property type="entry name" value="VWF_A"/>
</dbReference>
<evidence type="ECO:0000259" key="1">
    <source>
        <dbReference type="Pfam" id="PF00092"/>
    </source>
</evidence>
<evidence type="ECO:0000313" key="2">
    <source>
        <dbReference type="EMBL" id="KAK3091291.1"/>
    </source>
</evidence>
<dbReference type="Pfam" id="PF00092">
    <property type="entry name" value="VWA"/>
    <property type="match status" value="1"/>
</dbReference>
<gene>
    <name evidence="2" type="ORF">FSP39_018690</name>
</gene>
<dbReference type="SUPFAM" id="SSF53300">
    <property type="entry name" value="vWA-like"/>
    <property type="match status" value="1"/>
</dbReference>
<sequence length="152" mass="17266">MLGYVVCENNGTTIQNFHPYMDSTLEQLRTVSQNNASSSRREKCISSLRRLFKESGRHEVVQIALMIIAHQDHWNDDHTLSEAKAMKQKGITLLVVTIGRRNFKELHSLRSIATSDDKFFVLPSFEDLKKLASDLSTGSCLRKCLNLSIVLK</sequence>
<comment type="caution">
    <text evidence="2">The sequence shown here is derived from an EMBL/GenBank/DDBJ whole genome shotgun (WGS) entry which is preliminary data.</text>
</comment>
<name>A0AA88Y894_PINIB</name>
<dbReference type="Gene3D" id="3.40.50.410">
    <property type="entry name" value="von Willebrand factor, type A domain"/>
    <property type="match status" value="1"/>
</dbReference>
<accession>A0AA88Y894</accession>
<dbReference type="InterPro" id="IPR036465">
    <property type="entry name" value="vWFA_dom_sf"/>
</dbReference>
<keyword evidence="3" id="KW-1185">Reference proteome</keyword>
<organism evidence="2 3">
    <name type="scientific">Pinctada imbricata</name>
    <name type="common">Atlantic pearl-oyster</name>
    <name type="synonym">Pinctada martensii</name>
    <dbReference type="NCBI Taxonomy" id="66713"/>
    <lineage>
        <taxon>Eukaryota</taxon>
        <taxon>Metazoa</taxon>
        <taxon>Spiralia</taxon>
        <taxon>Lophotrochozoa</taxon>
        <taxon>Mollusca</taxon>
        <taxon>Bivalvia</taxon>
        <taxon>Autobranchia</taxon>
        <taxon>Pteriomorphia</taxon>
        <taxon>Pterioida</taxon>
        <taxon>Pterioidea</taxon>
        <taxon>Pteriidae</taxon>
        <taxon>Pinctada</taxon>
    </lineage>
</organism>
<dbReference type="Proteomes" id="UP001186944">
    <property type="component" value="Unassembled WGS sequence"/>
</dbReference>
<dbReference type="AlphaFoldDB" id="A0AA88Y894"/>
<dbReference type="EMBL" id="VSWD01000010">
    <property type="protein sequence ID" value="KAK3091291.1"/>
    <property type="molecule type" value="Genomic_DNA"/>
</dbReference>
<protein>
    <recommendedName>
        <fullName evidence="1">VWFA domain-containing protein</fullName>
    </recommendedName>
</protein>
<reference evidence="2" key="1">
    <citation type="submission" date="2019-08" db="EMBL/GenBank/DDBJ databases">
        <title>The improved chromosome-level genome for the pearl oyster Pinctada fucata martensii using PacBio sequencing and Hi-C.</title>
        <authorList>
            <person name="Zheng Z."/>
        </authorList>
    </citation>
    <scope>NUCLEOTIDE SEQUENCE</scope>
    <source>
        <strain evidence="2">ZZ-2019</strain>
        <tissue evidence="2">Adductor muscle</tissue>
    </source>
</reference>